<sequence length="292" mass="33923">MAQVYKITNITNQRIYIGIVIRLGKTHLDRFQEHMIGKGSRWIKYDLDNGLASPQDFVVELLEDNNDVDYIAQQEEHYIIQFNSLYPYGYNGNIGKCIVVTQETIQKSISTRRKHLLEGKFSLKGLNKGKANFRYPDGTVRKLPIDHDDVVSGLVKHVNYNEKCAGRVKFIKESLEKIKNGGYTDKHLAHINNQRELWKTVHTNEWWVKGRQTYRDRLAKNNITEKERELWYERRPDIVKAQWATVSPEDKTARTAPGLTSMNSSIQCEHCGKISNKGNYSRWHGPKCKKSQ</sequence>
<evidence type="ECO:0008006" key="2">
    <source>
        <dbReference type="Google" id="ProtNLM"/>
    </source>
</evidence>
<gene>
    <name evidence="1" type="ORF">UFOVP29_183</name>
</gene>
<name>A0A6J5KL79_9CAUD</name>
<accession>A0A6J5KL79</accession>
<proteinExistence type="predicted"/>
<evidence type="ECO:0000313" key="1">
    <source>
        <dbReference type="EMBL" id="CAB4123024.1"/>
    </source>
</evidence>
<reference evidence="1" key="1">
    <citation type="submission" date="2020-04" db="EMBL/GenBank/DDBJ databases">
        <authorList>
            <person name="Chiriac C."/>
            <person name="Salcher M."/>
            <person name="Ghai R."/>
            <person name="Kavagutti S V."/>
        </authorList>
    </citation>
    <scope>NUCLEOTIDE SEQUENCE</scope>
</reference>
<dbReference type="EMBL" id="LR796167">
    <property type="protein sequence ID" value="CAB4123024.1"/>
    <property type="molecule type" value="Genomic_DNA"/>
</dbReference>
<dbReference type="Gene3D" id="3.40.1440.10">
    <property type="entry name" value="GIY-YIG endonuclease"/>
    <property type="match status" value="1"/>
</dbReference>
<dbReference type="SUPFAM" id="SSF82771">
    <property type="entry name" value="GIY-YIG endonuclease"/>
    <property type="match status" value="1"/>
</dbReference>
<protein>
    <recommendedName>
        <fullName evidence="2">GrpIintron_endo, group I intron endonuclease</fullName>
    </recommendedName>
</protein>
<organism evidence="1">
    <name type="scientific">uncultured Caudovirales phage</name>
    <dbReference type="NCBI Taxonomy" id="2100421"/>
    <lineage>
        <taxon>Viruses</taxon>
        <taxon>Duplodnaviria</taxon>
        <taxon>Heunggongvirae</taxon>
        <taxon>Uroviricota</taxon>
        <taxon>Caudoviricetes</taxon>
        <taxon>Peduoviridae</taxon>
        <taxon>Maltschvirus</taxon>
        <taxon>Maltschvirus maltsch</taxon>
    </lineage>
</organism>
<dbReference type="InterPro" id="IPR035901">
    <property type="entry name" value="GIY-YIG_endonuc_sf"/>
</dbReference>